<name>A0AAW9FTK6_9HYPH</name>
<evidence type="ECO:0000256" key="1">
    <source>
        <dbReference type="SAM" id="MobiDB-lite"/>
    </source>
</evidence>
<gene>
    <name evidence="2" type="ORF">RMR22_27015</name>
</gene>
<feature type="region of interest" description="Disordered" evidence="1">
    <location>
        <begin position="1"/>
        <end position="151"/>
    </location>
</feature>
<dbReference type="AlphaFoldDB" id="A0AAW9FTK6"/>
<evidence type="ECO:0000313" key="2">
    <source>
        <dbReference type="EMBL" id="MDX8305874.1"/>
    </source>
</evidence>
<feature type="compositionally biased region" description="Basic and acidic residues" evidence="1">
    <location>
        <begin position="116"/>
        <end position="151"/>
    </location>
</feature>
<organism evidence="2">
    <name type="scientific">Agrobacterium rosae</name>
    <dbReference type="NCBI Taxonomy" id="1972867"/>
    <lineage>
        <taxon>Bacteria</taxon>
        <taxon>Pseudomonadati</taxon>
        <taxon>Pseudomonadota</taxon>
        <taxon>Alphaproteobacteria</taxon>
        <taxon>Hyphomicrobiales</taxon>
        <taxon>Rhizobiaceae</taxon>
        <taxon>Rhizobium/Agrobacterium group</taxon>
        <taxon>Agrobacterium</taxon>
    </lineage>
</organism>
<protein>
    <submittedName>
        <fullName evidence="2">Uncharacterized protein</fullName>
    </submittedName>
</protein>
<comment type="caution">
    <text evidence="2">The sequence shown here is derived from an EMBL/GenBank/DDBJ whole genome shotgun (WGS) entry which is preliminary data.</text>
</comment>
<feature type="compositionally biased region" description="Low complexity" evidence="1">
    <location>
        <begin position="48"/>
        <end position="71"/>
    </location>
</feature>
<feature type="compositionally biased region" description="Basic and acidic residues" evidence="1">
    <location>
        <begin position="11"/>
        <end position="36"/>
    </location>
</feature>
<accession>A0AAW9FTK6</accession>
<proteinExistence type="predicted"/>
<reference evidence="2" key="1">
    <citation type="journal article" date="2023" name="Phytobiomes J">
        <title>Deciphering the key players within the bacterial microbiota associated with aerial crown gall tumors on rhododendron: Insights into the gallobiome.</title>
        <authorList>
            <person name="Kuzmanovic N."/>
            <person name="Nesme J."/>
            <person name="Wolf J."/>
            <person name="Neumann-Schaal M."/>
            <person name="Petersen J."/>
            <person name="Fernandez-Gnecco G."/>
            <person name="Sproeer C."/>
            <person name="Bunk B."/>
            <person name="Overmann J."/>
            <person name="Sorensen S.J."/>
            <person name="Idczak E."/>
            <person name="Smalla K."/>
        </authorList>
    </citation>
    <scope>NUCLEOTIDE SEQUENCE</scope>
    <source>
        <strain evidence="2">Rho-11.1</strain>
    </source>
</reference>
<dbReference type="EMBL" id="JAVRAF010000034">
    <property type="protein sequence ID" value="MDX8305874.1"/>
    <property type="molecule type" value="Genomic_DNA"/>
</dbReference>
<sequence>MAEGKAFPTFEESKSDGENIVRAKNDAHRETEKENQQKLTGQQRSAMEEGIGNSESAASSASGEAQSQWQAKVAAVDAQHGREVSAAEKVQQQPTDRKTAYQAELAQREAQPSQDKPFDRKAAYEAAKRQEGEAAREVKELREHRNDHWDR</sequence>
<dbReference type="RefSeq" id="WP_320203911.1">
    <property type="nucleotide sequence ID" value="NZ_CP192787.1"/>
</dbReference>